<feature type="compositionally biased region" description="Low complexity" evidence="1">
    <location>
        <begin position="86"/>
        <end position="98"/>
    </location>
</feature>
<dbReference type="EMBL" id="JANJYI010000004">
    <property type="protein sequence ID" value="KAK2654400.1"/>
    <property type="molecule type" value="Genomic_DNA"/>
</dbReference>
<evidence type="ECO:0000313" key="3">
    <source>
        <dbReference type="Proteomes" id="UP001280121"/>
    </source>
</evidence>
<protein>
    <submittedName>
        <fullName evidence="2">Uncharacterized protein</fullName>
    </submittedName>
</protein>
<dbReference type="Proteomes" id="UP001280121">
    <property type="component" value="Unassembled WGS sequence"/>
</dbReference>
<proteinExistence type="predicted"/>
<gene>
    <name evidence="2" type="ORF">Ddye_014256</name>
</gene>
<feature type="region of interest" description="Disordered" evidence="1">
    <location>
        <begin position="75"/>
        <end position="98"/>
    </location>
</feature>
<comment type="caution">
    <text evidence="2">The sequence shown here is derived from an EMBL/GenBank/DDBJ whole genome shotgun (WGS) entry which is preliminary data.</text>
</comment>
<evidence type="ECO:0000313" key="2">
    <source>
        <dbReference type="EMBL" id="KAK2654400.1"/>
    </source>
</evidence>
<dbReference type="AlphaFoldDB" id="A0AAE0CKC4"/>
<sequence>MVTVVEEEQQQQWRGVGLERRDSKEDDDHMKKICFDRIRKPLDTPSYLQQNYEEVAIRSLKVGIKDTREGLACRRVLNNSAPTPTSLSDSESNSSLNSPAGVLLKNDFVLLKQPLLKQPLLKH</sequence>
<evidence type="ECO:0000256" key="1">
    <source>
        <dbReference type="SAM" id="MobiDB-lite"/>
    </source>
</evidence>
<feature type="region of interest" description="Disordered" evidence="1">
    <location>
        <begin position="1"/>
        <end position="24"/>
    </location>
</feature>
<name>A0AAE0CKC4_9ROSI</name>
<organism evidence="2 3">
    <name type="scientific">Dipteronia dyeriana</name>
    <dbReference type="NCBI Taxonomy" id="168575"/>
    <lineage>
        <taxon>Eukaryota</taxon>
        <taxon>Viridiplantae</taxon>
        <taxon>Streptophyta</taxon>
        <taxon>Embryophyta</taxon>
        <taxon>Tracheophyta</taxon>
        <taxon>Spermatophyta</taxon>
        <taxon>Magnoliopsida</taxon>
        <taxon>eudicotyledons</taxon>
        <taxon>Gunneridae</taxon>
        <taxon>Pentapetalae</taxon>
        <taxon>rosids</taxon>
        <taxon>malvids</taxon>
        <taxon>Sapindales</taxon>
        <taxon>Sapindaceae</taxon>
        <taxon>Hippocastanoideae</taxon>
        <taxon>Acereae</taxon>
        <taxon>Dipteronia</taxon>
    </lineage>
</organism>
<keyword evidence="3" id="KW-1185">Reference proteome</keyword>
<reference evidence="2" key="1">
    <citation type="journal article" date="2023" name="Plant J.">
        <title>Genome sequences and population genomics provide insights into the demographic history, inbreeding, and mutation load of two 'living fossil' tree species of Dipteronia.</title>
        <authorList>
            <person name="Feng Y."/>
            <person name="Comes H.P."/>
            <person name="Chen J."/>
            <person name="Zhu S."/>
            <person name="Lu R."/>
            <person name="Zhang X."/>
            <person name="Li P."/>
            <person name="Qiu J."/>
            <person name="Olsen K.M."/>
            <person name="Qiu Y."/>
        </authorList>
    </citation>
    <scope>NUCLEOTIDE SEQUENCE</scope>
    <source>
        <strain evidence="2">KIB01</strain>
    </source>
</reference>
<accession>A0AAE0CKC4</accession>